<dbReference type="InterPro" id="IPR013168">
    <property type="entry name" value="Cpl_7_lyso_C"/>
</dbReference>
<comment type="catalytic activity">
    <reaction evidence="1">
        <text>Hydrolyzes the link between N-acetylmuramoyl residues and L-amino acid residues in certain cell-wall glycopeptides.</text>
        <dbReference type="EC" id="3.5.1.28"/>
    </reaction>
</comment>
<dbReference type="InterPro" id="IPR002502">
    <property type="entry name" value="Amidase_domain"/>
</dbReference>
<dbReference type="InterPro" id="IPR007730">
    <property type="entry name" value="SPOR-like_dom"/>
</dbReference>
<dbReference type="EMBL" id="NFKP01000007">
    <property type="protein sequence ID" value="OUP69880.1"/>
    <property type="molecule type" value="Genomic_DNA"/>
</dbReference>
<dbReference type="GO" id="GO:0008745">
    <property type="term" value="F:N-acetylmuramoyl-L-alanine amidase activity"/>
    <property type="evidence" value="ECO:0007669"/>
    <property type="project" value="UniProtKB-EC"/>
</dbReference>
<keyword evidence="4" id="KW-0961">Cell wall biogenesis/degradation</keyword>
<dbReference type="PANTHER" id="PTHR30417">
    <property type="entry name" value="N-ACETYLMURAMOYL-L-ALANINE AMIDASE AMID"/>
    <property type="match status" value="1"/>
</dbReference>
<dbReference type="EC" id="3.5.1.28" evidence="2"/>
<comment type="caution">
    <text evidence="6">The sequence shown here is derived from an EMBL/GenBank/DDBJ whole genome shotgun (WGS) entry which is preliminary data.</text>
</comment>
<dbReference type="RefSeq" id="WP_087300710.1">
    <property type="nucleotide sequence ID" value="NZ_NFKQ01000015.1"/>
</dbReference>
<evidence type="ECO:0000256" key="4">
    <source>
        <dbReference type="ARBA" id="ARBA00023316"/>
    </source>
</evidence>
<gene>
    <name evidence="6" type="ORF">B5F11_07820</name>
</gene>
<evidence type="ECO:0000259" key="5">
    <source>
        <dbReference type="PROSITE" id="PS51724"/>
    </source>
</evidence>
<dbReference type="Pfam" id="PF01510">
    <property type="entry name" value="Amidase_2"/>
    <property type="match status" value="1"/>
</dbReference>
<dbReference type="Pfam" id="PF08230">
    <property type="entry name" value="CW_7"/>
    <property type="match status" value="1"/>
</dbReference>
<evidence type="ECO:0000256" key="3">
    <source>
        <dbReference type="ARBA" id="ARBA00022801"/>
    </source>
</evidence>
<dbReference type="Pfam" id="PF05036">
    <property type="entry name" value="SPOR"/>
    <property type="match status" value="1"/>
</dbReference>
<dbReference type="SMART" id="SM00644">
    <property type="entry name" value="Ami_2"/>
    <property type="match status" value="1"/>
</dbReference>
<feature type="domain" description="SPOR" evidence="5">
    <location>
        <begin position="183"/>
        <end position="257"/>
    </location>
</feature>
<evidence type="ECO:0000256" key="1">
    <source>
        <dbReference type="ARBA" id="ARBA00001561"/>
    </source>
</evidence>
<accession>A0A1Y4MNS1</accession>
<evidence type="ECO:0000313" key="6">
    <source>
        <dbReference type="EMBL" id="OUP69880.1"/>
    </source>
</evidence>
<dbReference type="CDD" id="cd06583">
    <property type="entry name" value="PGRP"/>
    <property type="match status" value="1"/>
</dbReference>
<keyword evidence="3" id="KW-0378">Hydrolase</keyword>
<dbReference type="InterPro" id="IPR036505">
    <property type="entry name" value="Amidase/PGRP_sf"/>
</dbReference>
<dbReference type="SUPFAM" id="SSF110997">
    <property type="entry name" value="Sporulation related repeat"/>
    <property type="match status" value="1"/>
</dbReference>
<dbReference type="GO" id="GO:0051301">
    <property type="term" value="P:cell division"/>
    <property type="evidence" value="ECO:0007669"/>
    <property type="project" value="UniProtKB-KW"/>
</dbReference>
<dbReference type="GO" id="GO:0009253">
    <property type="term" value="P:peptidoglycan catabolic process"/>
    <property type="evidence" value="ECO:0007669"/>
    <property type="project" value="InterPro"/>
</dbReference>
<dbReference type="PANTHER" id="PTHR30417:SF1">
    <property type="entry name" value="N-ACETYLMURAMOYL-L-ALANINE AMIDASE AMID"/>
    <property type="match status" value="1"/>
</dbReference>
<dbReference type="InterPro" id="IPR051206">
    <property type="entry name" value="NAMLAA_amidase_2"/>
</dbReference>
<dbReference type="Gene3D" id="3.30.70.1070">
    <property type="entry name" value="Sporulation related repeat"/>
    <property type="match status" value="1"/>
</dbReference>
<protein>
    <recommendedName>
        <fullName evidence="2">N-acetylmuramoyl-L-alanine amidase</fullName>
        <ecNumber evidence="2">3.5.1.28</ecNumber>
    </recommendedName>
</protein>
<dbReference type="InterPro" id="IPR036680">
    <property type="entry name" value="SPOR-like_sf"/>
</dbReference>
<reference evidence="7" key="1">
    <citation type="submission" date="2017-04" db="EMBL/GenBank/DDBJ databases">
        <title>Function of individual gut microbiota members based on whole genome sequencing of pure cultures obtained from chicken caecum.</title>
        <authorList>
            <person name="Medvecky M."/>
            <person name="Cejkova D."/>
            <person name="Polansky O."/>
            <person name="Karasova D."/>
            <person name="Kubasova T."/>
            <person name="Cizek A."/>
            <person name="Rychlik I."/>
        </authorList>
    </citation>
    <scope>NUCLEOTIDE SEQUENCE [LARGE SCALE GENOMIC DNA]</scope>
    <source>
        <strain evidence="7">An175</strain>
    </source>
</reference>
<keyword evidence="6" id="KW-0131">Cell cycle</keyword>
<dbReference type="PROSITE" id="PS51724">
    <property type="entry name" value="SPOR"/>
    <property type="match status" value="1"/>
</dbReference>
<name>A0A1Y4MNS1_9FIRM</name>
<proteinExistence type="predicted"/>
<dbReference type="Gene3D" id="3.40.80.10">
    <property type="entry name" value="Peptidoglycan recognition protein-like"/>
    <property type="match status" value="1"/>
</dbReference>
<dbReference type="SUPFAM" id="SSF55846">
    <property type="entry name" value="N-acetylmuramoyl-L-alanine amidase-like"/>
    <property type="match status" value="1"/>
</dbReference>
<evidence type="ECO:0000256" key="2">
    <source>
        <dbReference type="ARBA" id="ARBA00011901"/>
    </source>
</evidence>
<sequence>MSNSSLVSYTKISPNKNSPRNHVIDTITIHCVVGQCSVETLGNVFAPVSRQASSNYGIGADGRVGMYVEEKDRSWCSSNAANDNRAITIECASDTTHPYAINDKVYASLVELCTDICKRNGIKELKWKGDKSLIGQPDKQNMTVHRWFANKACPGDYIYNRLGQIANEVNAKLNGSNQAAPPSEGTTLYHVQTGAFGNKANADAMLSKVKSAGFDTYMVKVDNLYKIQVGAYSSKENADAMAAKLKTAGFDTYVTTKSGTAVSSATKKSVDELAREVIQGLWGNGQERKNRLQAAGYDHNAVQKRVNELL</sequence>
<dbReference type="GO" id="GO:0009254">
    <property type="term" value="P:peptidoglycan turnover"/>
    <property type="evidence" value="ECO:0007669"/>
    <property type="project" value="TreeGrafter"/>
</dbReference>
<dbReference type="GO" id="GO:0071555">
    <property type="term" value="P:cell wall organization"/>
    <property type="evidence" value="ECO:0007669"/>
    <property type="project" value="UniProtKB-KW"/>
</dbReference>
<dbReference type="GO" id="GO:0042834">
    <property type="term" value="F:peptidoglycan binding"/>
    <property type="evidence" value="ECO:0007669"/>
    <property type="project" value="InterPro"/>
</dbReference>
<dbReference type="SMART" id="SM01095">
    <property type="entry name" value="Cpl-7"/>
    <property type="match status" value="1"/>
</dbReference>
<dbReference type="AlphaFoldDB" id="A0A1Y4MNS1"/>
<organism evidence="6 7">
    <name type="scientific">Anaerotruncus colihominis</name>
    <dbReference type="NCBI Taxonomy" id="169435"/>
    <lineage>
        <taxon>Bacteria</taxon>
        <taxon>Bacillati</taxon>
        <taxon>Bacillota</taxon>
        <taxon>Clostridia</taxon>
        <taxon>Eubacteriales</taxon>
        <taxon>Oscillospiraceae</taxon>
        <taxon>Anaerotruncus</taxon>
    </lineage>
</organism>
<keyword evidence="6" id="KW-0132">Cell division</keyword>
<dbReference type="Proteomes" id="UP000196386">
    <property type="component" value="Unassembled WGS sequence"/>
</dbReference>
<evidence type="ECO:0000313" key="7">
    <source>
        <dbReference type="Proteomes" id="UP000196386"/>
    </source>
</evidence>